<evidence type="ECO:0000313" key="3">
    <source>
        <dbReference type="EMBL" id="KNF09342.1"/>
    </source>
</evidence>
<feature type="domain" description="DUF3048" evidence="1">
    <location>
        <begin position="46"/>
        <end position="187"/>
    </location>
</feature>
<evidence type="ECO:0000259" key="1">
    <source>
        <dbReference type="Pfam" id="PF11258"/>
    </source>
</evidence>
<keyword evidence="4" id="KW-1185">Reference proteome</keyword>
<evidence type="ECO:0000313" key="4">
    <source>
        <dbReference type="Proteomes" id="UP000037267"/>
    </source>
</evidence>
<proteinExistence type="predicted"/>
<dbReference type="Proteomes" id="UP000037267">
    <property type="component" value="Unassembled WGS sequence"/>
</dbReference>
<dbReference type="SUPFAM" id="SSF159774">
    <property type="entry name" value="YerB-like"/>
    <property type="match status" value="1"/>
</dbReference>
<dbReference type="InterPro" id="IPR023158">
    <property type="entry name" value="YerB-like_sf"/>
</dbReference>
<dbReference type="InterPro" id="IPR021416">
    <property type="entry name" value="DUF3048_N"/>
</dbReference>
<feature type="domain" description="DUF3048" evidence="2">
    <location>
        <begin position="214"/>
        <end position="324"/>
    </location>
</feature>
<comment type="caution">
    <text evidence="3">The sequence shown here is derived from an EMBL/GenBank/DDBJ whole genome shotgun (WGS) entry which is preliminary data.</text>
</comment>
<organism evidence="3 4">
    <name type="scientific">Gottschalkia purinilytica</name>
    <name type="common">Clostridium purinilyticum</name>
    <dbReference type="NCBI Taxonomy" id="1503"/>
    <lineage>
        <taxon>Bacteria</taxon>
        <taxon>Bacillati</taxon>
        <taxon>Bacillota</taxon>
        <taxon>Tissierellia</taxon>
        <taxon>Tissierellales</taxon>
        <taxon>Gottschalkiaceae</taxon>
        <taxon>Gottschalkia</taxon>
    </lineage>
</organism>
<dbReference type="Pfam" id="PF17479">
    <property type="entry name" value="DUF3048_C"/>
    <property type="match status" value="1"/>
</dbReference>
<evidence type="ECO:0000259" key="2">
    <source>
        <dbReference type="Pfam" id="PF17479"/>
    </source>
</evidence>
<dbReference type="OrthoDB" id="9779102at2"/>
<dbReference type="PROSITE" id="PS51257">
    <property type="entry name" value="PROKAR_LIPOPROTEIN"/>
    <property type="match status" value="1"/>
</dbReference>
<dbReference type="AlphaFoldDB" id="A0A0L0WCZ1"/>
<dbReference type="InterPro" id="IPR035328">
    <property type="entry name" value="DUF3048_C"/>
</dbReference>
<evidence type="ECO:0008006" key="5">
    <source>
        <dbReference type="Google" id="ProtNLM"/>
    </source>
</evidence>
<dbReference type="Pfam" id="PF11258">
    <property type="entry name" value="DUF3048"/>
    <property type="match status" value="1"/>
</dbReference>
<reference evidence="4" key="1">
    <citation type="submission" date="2015-07" db="EMBL/GenBank/DDBJ databases">
        <title>Draft genome sequence of the purine-degrading Gottschalkia purinilyticum DSM 1384 (formerly Clostridium purinilyticum).</title>
        <authorList>
            <person name="Poehlein A."/>
            <person name="Schiel-Bengelsdorf B."/>
            <person name="Bengelsdorf F.R."/>
            <person name="Daniel R."/>
            <person name="Duerre P."/>
        </authorList>
    </citation>
    <scope>NUCLEOTIDE SEQUENCE [LARGE SCALE GENOMIC DNA]</scope>
    <source>
        <strain evidence="4">DSM 1384</strain>
    </source>
</reference>
<dbReference type="STRING" id="1503.CLPU_3c01200"/>
<gene>
    <name evidence="3" type="ORF">CLPU_3c01200</name>
</gene>
<accession>A0A0L0WCZ1</accession>
<protein>
    <recommendedName>
        <fullName evidence="5">Lipoprotein YerB</fullName>
    </recommendedName>
</protein>
<sequence>MKKRIFIISILLIFTLLVACGKQGDLNIKGNKQTEDNSKSGTASPLSGIYVDEEKINRRPVAVMFDNHPRARWQAGLNEAEIVYEFLVEHPYTRYMGIYLINDPKLIGPVRSARPYFISTLLQYDPLYVRCGGSEQAKSDVIKYNVADIDGLVSKSFWRSTKTGKKSPHNLYTSMKSVREEQKRMGYSDTSDYEGFKFNKEDTSIEGSSANTVKIIYNGENSTKYVYNEDKKVYERYKDGKLHIDESDKSTITAKNIIIQKTTGKTIDSEGRKEIDVVGSGDGMYITDGKAKRITWEKASVKSRTIYYDENGEEISLNPGVTWIQVTASNTNVSME</sequence>
<dbReference type="RefSeq" id="WP_050354337.1">
    <property type="nucleotide sequence ID" value="NZ_LGSS01000003.1"/>
</dbReference>
<dbReference type="EMBL" id="LGSS01000003">
    <property type="protein sequence ID" value="KNF09342.1"/>
    <property type="molecule type" value="Genomic_DNA"/>
</dbReference>
<name>A0A0L0WCZ1_GOTPU</name>
<dbReference type="Gene3D" id="3.50.90.10">
    <property type="entry name" value="YerB-like"/>
    <property type="match status" value="1"/>
</dbReference>